<keyword evidence="1" id="KW-0472">Membrane</keyword>
<evidence type="ECO:0000259" key="2">
    <source>
        <dbReference type="PROSITE" id="PS51123"/>
    </source>
</evidence>
<feature type="domain" description="OmpA-like" evidence="2">
    <location>
        <begin position="543"/>
        <end position="664"/>
    </location>
</feature>
<proteinExistence type="predicted"/>
<keyword evidence="4" id="KW-1185">Reference proteome</keyword>
<dbReference type="InterPro" id="IPR006665">
    <property type="entry name" value="OmpA-like"/>
</dbReference>
<dbReference type="GO" id="GO:0016020">
    <property type="term" value="C:membrane"/>
    <property type="evidence" value="ECO:0007669"/>
    <property type="project" value="UniProtKB-UniRule"/>
</dbReference>
<sequence length="664" mass="74430">MKTNYTKAIASPNVRFITQLQLQTLIVVTLLLLSFTKVNAQEEYTKPSWMFGVAAGANFNFYSGSTYMLNEGFTPLATFHKGNGVGLFLAPSIEYHRPDSRFGFILQAGYDSRRGSFDQVMTPCDCPADLETKLSYITIEPSLRFAPFKSNFYLYGGPRFAFIQDKSFTYKQGTNPNFPLQEANPDVKGDFSDMNKNIISMQIGLGYDIPLNGTTSKTQFVLSPFVAYHPYFGQNPRDVETWNITTVRAGAVLKFGQGKLIEPPATGEVSFSSTPPTNVATVKVVREVFPLRNYVFFNETSTAIPNRYVILNKSEVKDFKEDQVQFKTPNTVSGRSERQMLVYYNILNILGDRMVKNPNTKITLVGSSENGRQEGIVMAQNIKTYLVTVFEINENRIAVEGRDKPAVPSEQIGGTKELGLLREGDRRVSIESNSPELLMEFQSGKNAPLKPIEIVTGNQNPSNDVIFDVKGAEETLSFWTLQIIDEKGKTQNYGPYTQEQVSIPRKTIMGNQPEGNYKTIMTGTTKTGKVINQESTMLLTPYVAPVVEESIRFSVIYEFNESKAINIYDKYLTEIVAPKIPQNGTVIITGHTDVIGEVDYNKNLSLARANDVKSILEKSLAASGRTDVKFQVRGEGENEKLAPFENKYPEERFYNRTVIIDIIK</sequence>
<evidence type="ECO:0000313" key="3">
    <source>
        <dbReference type="EMBL" id="RBA27597.1"/>
    </source>
</evidence>
<evidence type="ECO:0000256" key="1">
    <source>
        <dbReference type="PROSITE-ProRule" id="PRU00473"/>
    </source>
</evidence>
<keyword evidence="3" id="KW-0969">Cilium</keyword>
<dbReference type="Pfam" id="PF00691">
    <property type="entry name" value="OmpA"/>
    <property type="match status" value="1"/>
</dbReference>
<dbReference type="SUPFAM" id="SSF103088">
    <property type="entry name" value="OmpA-like"/>
    <property type="match status" value="1"/>
</dbReference>
<keyword evidence="3" id="KW-0282">Flagellum</keyword>
<accession>A0A365NZD8</accession>
<organism evidence="3 4">
    <name type="scientific">Flavobacterium tibetense</name>
    <dbReference type="NCBI Taxonomy" id="2233533"/>
    <lineage>
        <taxon>Bacteria</taxon>
        <taxon>Pseudomonadati</taxon>
        <taxon>Bacteroidota</taxon>
        <taxon>Flavobacteriia</taxon>
        <taxon>Flavobacteriales</taxon>
        <taxon>Flavobacteriaceae</taxon>
        <taxon>Flavobacterium</taxon>
    </lineage>
</organism>
<name>A0A365NZD8_9FLAO</name>
<dbReference type="OrthoDB" id="9805566at2"/>
<dbReference type="Gene3D" id="3.30.1330.60">
    <property type="entry name" value="OmpA-like domain"/>
    <property type="match status" value="1"/>
</dbReference>
<evidence type="ECO:0000313" key="4">
    <source>
        <dbReference type="Proteomes" id="UP000253319"/>
    </source>
</evidence>
<dbReference type="PROSITE" id="PS51123">
    <property type="entry name" value="OMPA_2"/>
    <property type="match status" value="1"/>
</dbReference>
<dbReference type="InterPro" id="IPR036737">
    <property type="entry name" value="OmpA-like_sf"/>
</dbReference>
<keyword evidence="3" id="KW-0966">Cell projection</keyword>
<dbReference type="Proteomes" id="UP000253319">
    <property type="component" value="Unassembled WGS sequence"/>
</dbReference>
<protein>
    <submittedName>
        <fullName evidence="3">Flagellar motor protein MotB</fullName>
    </submittedName>
</protein>
<gene>
    <name evidence="3" type="ORF">DPN68_11515</name>
</gene>
<comment type="caution">
    <text evidence="3">The sequence shown here is derived from an EMBL/GenBank/DDBJ whole genome shotgun (WGS) entry which is preliminary data.</text>
</comment>
<dbReference type="AlphaFoldDB" id="A0A365NZD8"/>
<reference evidence="3 4" key="1">
    <citation type="submission" date="2018-06" db="EMBL/GenBank/DDBJ databases">
        <title>Flavobacterium tibetense sp. nov., isolated from a wetland YonghuCo on Tibetan Plateau.</title>
        <authorList>
            <person name="Xing P."/>
            <person name="Phurbu D."/>
            <person name="Lu H."/>
        </authorList>
    </citation>
    <scope>NUCLEOTIDE SEQUENCE [LARGE SCALE GENOMIC DNA]</scope>
    <source>
        <strain evidence="3 4">YH5</strain>
    </source>
</reference>
<dbReference type="EMBL" id="QLST01000016">
    <property type="protein sequence ID" value="RBA27597.1"/>
    <property type="molecule type" value="Genomic_DNA"/>
</dbReference>
<dbReference type="RefSeq" id="WP_113989797.1">
    <property type="nucleotide sequence ID" value="NZ_QLST01000016.1"/>
</dbReference>